<dbReference type="PANTHER" id="PTHR21661:SF35">
    <property type="entry name" value="EPOXIDE HYDROLASE"/>
    <property type="match status" value="1"/>
</dbReference>
<evidence type="ECO:0000313" key="5">
    <source>
        <dbReference type="EMBL" id="MDP9795766.1"/>
    </source>
</evidence>
<dbReference type="Gene3D" id="3.40.50.1820">
    <property type="entry name" value="alpha/beta hydrolase"/>
    <property type="match status" value="1"/>
</dbReference>
<protein>
    <submittedName>
        <fullName evidence="5">Pimeloyl-ACP methyl ester carboxylesterase</fullName>
    </submittedName>
</protein>
<comment type="caution">
    <text evidence="5">The sequence shown here is derived from an EMBL/GenBank/DDBJ whole genome shotgun (WGS) entry which is preliminary data.</text>
</comment>
<accession>A0ABT9MWY8</accession>
<dbReference type="Pfam" id="PF06441">
    <property type="entry name" value="EHN"/>
    <property type="match status" value="1"/>
</dbReference>
<evidence type="ECO:0000256" key="2">
    <source>
        <dbReference type="ARBA" id="ARBA00022797"/>
    </source>
</evidence>
<keyword evidence="2" id="KW-0058">Aromatic hydrocarbons catabolism</keyword>
<evidence type="ECO:0000256" key="3">
    <source>
        <dbReference type="ARBA" id="ARBA00022801"/>
    </source>
</evidence>
<evidence type="ECO:0000259" key="4">
    <source>
        <dbReference type="Pfam" id="PF06441"/>
    </source>
</evidence>
<comment type="similarity">
    <text evidence="1">Belongs to the peptidase S33 family.</text>
</comment>
<dbReference type="InterPro" id="IPR000639">
    <property type="entry name" value="Epox_hydrolase-like"/>
</dbReference>
<keyword evidence="6" id="KW-1185">Reference proteome</keyword>
<dbReference type="InterPro" id="IPR029058">
    <property type="entry name" value="AB_hydrolase_fold"/>
</dbReference>
<dbReference type="SUPFAM" id="SSF53474">
    <property type="entry name" value="alpha/beta-Hydrolases"/>
    <property type="match status" value="1"/>
</dbReference>
<dbReference type="Proteomes" id="UP001240984">
    <property type="component" value="Unassembled WGS sequence"/>
</dbReference>
<organism evidence="5 6">
    <name type="scientific">Catenuloplanes nepalensis</name>
    <dbReference type="NCBI Taxonomy" id="587533"/>
    <lineage>
        <taxon>Bacteria</taxon>
        <taxon>Bacillati</taxon>
        <taxon>Actinomycetota</taxon>
        <taxon>Actinomycetes</taxon>
        <taxon>Micromonosporales</taxon>
        <taxon>Micromonosporaceae</taxon>
        <taxon>Catenuloplanes</taxon>
    </lineage>
</organism>
<dbReference type="PRINTS" id="PR00412">
    <property type="entry name" value="EPOXHYDRLASE"/>
</dbReference>
<reference evidence="5 6" key="1">
    <citation type="submission" date="2023-07" db="EMBL/GenBank/DDBJ databases">
        <title>Sequencing the genomes of 1000 actinobacteria strains.</title>
        <authorList>
            <person name="Klenk H.-P."/>
        </authorList>
    </citation>
    <scope>NUCLEOTIDE SEQUENCE [LARGE SCALE GENOMIC DNA]</scope>
    <source>
        <strain evidence="5 6">DSM 44710</strain>
    </source>
</reference>
<name>A0ABT9MWY8_9ACTN</name>
<dbReference type="EMBL" id="JAUSRA010000001">
    <property type="protein sequence ID" value="MDP9795766.1"/>
    <property type="molecule type" value="Genomic_DNA"/>
</dbReference>
<sequence length="377" mass="42048">MITPFPIHVPDDDLADLRARLDRTRLPEAATDETQGIGLDRLRSLLDILRGHDWRALERRWNAFPHYRAHLDGLDIAFWHVRSPEPGALPLVLTHGWPGSVLEFEDLIGPLTDPVAHGGAAADAFHVVVPALPGFGFSGRPAEPGWHFGRTAQAWAALMTELGYPRFGAHGGDWGSHVTTELARIAPERVVGLHSTMPLAAPLPDDLGTTDPAERRIIARREVFTRGGIPHVMFQGARPQTFGYSLTDSPAGLAAWLGEHLDAFAENRGVRQERQADTIALYWFTATGASSARWYWENVRFGPRSAEEMNAQPITVPAAFTLFPGEPHPTARRWAERRYRDIIAWNEMDRGGHFPGWEHPDLLISELRTAFRHARTP</sequence>
<evidence type="ECO:0000313" key="6">
    <source>
        <dbReference type="Proteomes" id="UP001240984"/>
    </source>
</evidence>
<dbReference type="InterPro" id="IPR010497">
    <property type="entry name" value="Epoxide_hydro_N"/>
</dbReference>
<gene>
    <name evidence="5" type="ORF">J2S43_004278</name>
</gene>
<keyword evidence="3" id="KW-0378">Hydrolase</keyword>
<feature type="domain" description="Epoxide hydrolase N-terminal" evidence="4">
    <location>
        <begin position="2"/>
        <end position="104"/>
    </location>
</feature>
<dbReference type="RefSeq" id="WP_306831831.1">
    <property type="nucleotide sequence ID" value="NZ_JAUSRA010000001.1"/>
</dbReference>
<dbReference type="PIRSF" id="PIRSF001112">
    <property type="entry name" value="Epoxide_hydrolase"/>
    <property type="match status" value="1"/>
</dbReference>
<dbReference type="PANTHER" id="PTHR21661">
    <property type="entry name" value="EPOXIDE HYDROLASE 1-RELATED"/>
    <property type="match status" value="1"/>
</dbReference>
<evidence type="ECO:0000256" key="1">
    <source>
        <dbReference type="ARBA" id="ARBA00010088"/>
    </source>
</evidence>
<proteinExistence type="inferred from homology"/>
<dbReference type="InterPro" id="IPR016292">
    <property type="entry name" value="Epoxide_hydrolase"/>
</dbReference>